<evidence type="ECO:0008006" key="2">
    <source>
        <dbReference type="Google" id="ProtNLM"/>
    </source>
</evidence>
<organism evidence="1">
    <name type="scientific">marine sediment metagenome</name>
    <dbReference type="NCBI Taxonomy" id="412755"/>
    <lineage>
        <taxon>unclassified sequences</taxon>
        <taxon>metagenomes</taxon>
        <taxon>ecological metagenomes</taxon>
    </lineage>
</organism>
<dbReference type="AlphaFoldDB" id="A0A0F9TKY7"/>
<comment type="caution">
    <text evidence="1">The sequence shown here is derived from an EMBL/GenBank/DDBJ whole genome shotgun (WGS) entry which is preliminary data.</text>
</comment>
<gene>
    <name evidence="1" type="ORF">LCGC14_0639960</name>
</gene>
<sequence>MQILQCGQRRCGHKFQADQAPEVCPVCKCPMANGAASEHDWSEYSKADLLAAGDFHDIEIARSKNKAEVIAILEANSIEPLPTEE</sequence>
<reference evidence="1" key="1">
    <citation type="journal article" date="2015" name="Nature">
        <title>Complex archaea that bridge the gap between prokaryotes and eukaryotes.</title>
        <authorList>
            <person name="Spang A."/>
            <person name="Saw J.H."/>
            <person name="Jorgensen S.L."/>
            <person name="Zaremba-Niedzwiedzka K."/>
            <person name="Martijn J."/>
            <person name="Lind A.E."/>
            <person name="van Eijk R."/>
            <person name="Schleper C."/>
            <person name="Guy L."/>
            <person name="Ettema T.J."/>
        </authorList>
    </citation>
    <scope>NUCLEOTIDE SEQUENCE</scope>
</reference>
<name>A0A0F9TKY7_9ZZZZ</name>
<evidence type="ECO:0000313" key="1">
    <source>
        <dbReference type="EMBL" id="KKN49746.1"/>
    </source>
</evidence>
<protein>
    <recommendedName>
        <fullName evidence="2">Rubredoxin-like domain-containing protein</fullName>
    </recommendedName>
</protein>
<dbReference type="EMBL" id="LAZR01001153">
    <property type="protein sequence ID" value="KKN49746.1"/>
    <property type="molecule type" value="Genomic_DNA"/>
</dbReference>
<proteinExistence type="predicted"/>
<accession>A0A0F9TKY7</accession>
<dbReference type="Gene3D" id="2.20.28.10">
    <property type="match status" value="1"/>
</dbReference>